<dbReference type="AlphaFoldDB" id="A0A0T9R545"/>
<dbReference type="NCBIfam" id="TIGR03696">
    <property type="entry name" value="Rhs_assc_core"/>
    <property type="match status" value="1"/>
</dbReference>
<dbReference type="InterPro" id="IPR022385">
    <property type="entry name" value="Rhs_assc_core"/>
</dbReference>
<dbReference type="InterPro" id="IPR050708">
    <property type="entry name" value="T6SS_VgrG/RHS"/>
</dbReference>
<name>A0A0T9R545_9GAMM</name>
<gene>
    <name evidence="1" type="ORF">ERS008529_04048</name>
</gene>
<dbReference type="STRING" id="1288385.ERS137968_04206"/>
<dbReference type="Proteomes" id="UP000045840">
    <property type="component" value="Unassembled WGS sequence"/>
</dbReference>
<sequence length="958" mass="107106">MTNNMVLIHPTIAISDNRGLGIRTLAYNRSESSQTADELITHSCYNALGQLAASIDPRLFTAQQQDKTVLPNFRYHYNLAGAVLRTDGVDNGTLMQLIDAKGRTAVSINAQGACQWVIYESGDTHLSRPIEYQQQTKGGSKTITDRFFYGENSQQHKDANLNGQCIRHYDTAGLQQVISLSITGAPLQQLRRLLAETLGPVDWFGKEHWDSRLSDEYFVTHGTTDALGQLLTQTDAKGHLQQMAYNRAGQLSGSWLTLKGGAKQVMVKSLTYSAAGQKLREESGNGVVTQYRYEAETQRLIGIKTTRPALKDRPTLLQDLRYDYDPVGNILAIHNDAETTRFYRNQKIVPETTYRYDALYQLIEATGRESDKNSAQSANLPDLVSLTDGNQYVNYTRRYSYDRSGNLLKIQHTGASNYSTLITVSNTSNHGIQQQDGLTAADIRSQFDAAGNQQQLQPGQPLQWDARNQLQQVITVKREAGNSLNNDRESYLYGSDGMRIVKQSIQQNQTSKVVYLPGLELRTQHNNDKLTEDFQVITVGAAGRAQVRVLRWEHGKPDDIANNQLRYNFDNQIGSSLLELDHNGDIISQEEYYPFGGTAVFASRNTVEAKYKTVRYSGKERDATGLYYYGFRYYLPWLGRWLSSDPAGTIDGLNLYRMVRNNPISLMDEDGLKPQSFIDSHEESSTSIENYRKSINELDFKSDYQQGISKLADTFVEYFNFIQKEKILQYVDKDSLIQQFSNESSLSLSEAKDYIEKTESFGFTASNLQGKPIFAFSDKNAGGEHYARHESIHLLSAPGGLTGLQTVNNNLNEAATEVTTRLIESHLGLNDSATMSAYNRAYPSLAEFLIKLIDVGGDRAKGGLLSSYLQNTGLTDMITPLAELWIERTDNNLIKQGFNKAPSNTDPLLRLEKATNLLGKDIIRLSGELGGQPNLKDITDFSIVSPIKKIGLKLGFSV</sequence>
<dbReference type="Gene3D" id="2.180.10.10">
    <property type="entry name" value="RHS repeat-associated core"/>
    <property type="match status" value="1"/>
</dbReference>
<dbReference type="Pfam" id="PF18807">
    <property type="entry name" value="TTc_toxin_rep"/>
    <property type="match status" value="1"/>
</dbReference>
<proteinExistence type="predicted"/>
<organism evidence="1 2">
    <name type="scientific">Yersinia pekkanenii</name>
    <dbReference type="NCBI Taxonomy" id="1288385"/>
    <lineage>
        <taxon>Bacteria</taxon>
        <taxon>Pseudomonadati</taxon>
        <taxon>Pseudomonadota</taxon>
        <taxon>Gammaproteobacteria</taxon>
        <taxon>Enterobacterales</taxon>
        <taxon>Yersiniaceae</taxon>
        <taxon>Yersinia</taxon>
    </lineage>
</organism>
<dbReference type="PANTHER" id="PTHR32305">
    <property type="match status" value="1"/>
</dbReference>
<dbReference type="PANTHER" id="PTHR32305:SF15">
    <property type="entry name" value="PROTEIN RHSA-RELATED"/>
    <property type="match status" value="1"/>
</dbReference>
<dbReference type="EMBL" id="CQAZ01000051">
    <property type="protein sequence ID" value="CNI44504.1"/>
    <property type="molecule type" value="Genomic_DNA"/>
</dbReference>
<dbReference type="InterPro" id="IPR041508">
    <property type="entry name" value="TcC-like_repeat"/>
</dbReference>
<dbReference type="RefSeq" id="WP_082170871.1">
    <property type="nucleotide sequence ID" value="NZ_CQAZ01000051.1"/>
</dbReference>
<protein>
    <submittedName>
        <fullName evidence="1">Putative insecticidal toxin complex</fullName>
    </submittedName>
</protein>
<reference evidence="2" key="1">
    <citation type="submission" date="2015-03" db="EMBL/GenBank/DDBJ databases">
        <authorList>
            <consortium name="Pathogen Informatics"/>
        </authorList>
    </citation>
    <scope>NUCLEOTIDE SEQUENCE [LARGE SCALE GENOMIC DNA]</scope>
    <source>
        <strain evidence="2">A125KOH2</strain>
    </source>
</reference>
<evidence type="ECO:0000313" key="1">
    <source>
        <dbReference type="EMBL" id="CNI44504.1"/>
    </source>
</evidence>
<evidence type="ECO:0000313" key="2">
    <source>
        <dbReference type="Proteomes" id="UP000045840"/>
    </source>
</evidence>
<accession>A0A0T9R545</accession>